<accession>A0A5F8GGF6</accession>
<keyword evidence="5" id="KW-0040">ANK repeat</keyword>
<evidence type="ECO:0000256" key="3">
    <source>
        <dbReference type="ARBA" id="ARBA00022553"/>
    </source>
</evidence>
<evidence type="ECO:0000256" key="8">
    <source>
        <dbReference type="ARBA" id="ARBA00030802"/>
    </source>
</evidence>
<name>A0A5F8GGF6_MONDO</name>
<dbReference type="PANTHER" id="PTHR15263">
    <property type="entry name" value="I-KAPPA-B-LIKE PROTEIN IKBL"/>
    <property type="match status" value="1"/>
</dbReference>
<reference evidence="10" key="3">
    <citation type="submission" date="2025-09" db="UniProtKB">
        <authorList>
            <consortium name="Ensembl"/>
        </authorList>
    </citation>
    <scope>IDENTIFICATION</scope>
</reference>
<dbReference type="GO" id="GO:0032720">
    <property type="term" value="P:negative regulation of tumor necrosis factor production"/>
    <property type="evidence" value="ECO:0007669"/>
    <property type="project" value="Ensembl"/>
</dbReference>
<evidence type="ECO:0000256" key="4">
    <source>
        <dbReference type="ARBA" id="ARBA00022737"/>
    </source>
</evidence>
<proteinExistence type="predicted"/>
<dbReference type="InterPro" id="IPR002110">
    <property type="entry name" value="Ankyrin_rpt"/>
</dbReference>
<protein>
    <recommendedName>
        <fullName evidence="2">NF-kappa-B inhibitor-like protein 1</fullName>
    </recommendedName>
    <alternativeName>
        <fullName evidence="7">Inhibitor of kappa B-like protein</fullName>
    </alternativeName>
    <alternativeName>
        <fullName evidence="8">Nuclear factor of kappa light polypeptide gene enhancer in B-cells inhibitor-like 1</fullName>
    </alternativeName>
</protein>
<dbReference type="FunFam" id="1.25.40.20:FF:000145">
    <property type="entry name" value="NF-kappa-B inhibitor-like protein 1 isoform X1"/>
    <property type="match status" value="1"/>
</dbReference>
<evidence type="ECO:0000256" key="6">
    <source>
        <dbReference type="ARBA" id="ARBA00023242"/>
    </source>
</evidence>
<gene>
    <name evidence="10" type="primary">NFKBIL1</name>
</gene>
<keyword evidence="6" id="KW-0539">Nucleus</keyword>
<dbReference type="GO" id="GO:0043124">
    <property type="term" value="P:negative regulation of canonical NF-kappaB signal transduction"/>
    <property type="evidence" value="ECO:0007669"/>
    <property type="project" value="Ensembl"/>
</dbReference>
<dbReference type="Ensembl" id="ENSMODT00000079636.1">
    <property type="protein sequence ID" value="ENSMODP00000046668.1"/>
    <property type="gene ID" value="ENSMODG00000015785.4"/>
</dbReference>
<dbReference type="FunCoup" id="A0A5F8GGF6">
    <property type="interactions" value="1294"/>
</dbReference>
<dbReference type="GO" id="GO:0140416">
    <property type="term" value="F:transcription regulator inhibitor activity"/>
    <property type="evidence" value="ECO:0007669"/>
    <property type="project" value="Ensembl"/>
</dbReference>
<evidence type="ECO:0000256" key="1">
    <source>
        <dbReference type="ARBA" id="ARBA00004123"/>
    </source>
</evidence>
<dbReference type="GO" id="GO:0031665">
    <property type="term" value="P:negative regulation of lipopolysaccharide-mediated signaling pathway"/>
    <property type="evidence" value="ECO:0007669"/>
    <property type="project" value="Ensembl"/>
</dbReference>
<dbReference type="GO" id="GO:0034122">
    <property type="term" value="P:negative regulation of toll-like receptor signaling pathway"/>
    <property type="evidence" value="ECO:0000318"/>
    <property type="project" value="GO_Central"/>
</dbReference>
<evidence type="ECO:0000256" key="5">
    <source>
        <dbReference type="ARBA" id="ARBA00023043"/>
    </source>
</evidence>
<evidence type="ECO:0000313" key="11">
    <source>
        <dbReference type="Proteomes" id="UP000002280"/>
    </source>
</evidence>
<dbReference type="GO" id="GO:0071222">
    <property type="term" value="P:cellular response to lipopolysaccharide"/>
    <property type="evidence" value="ECO:0007669"/>
    <property type="project" value="Ensembl"/>
</dbReference>
<dbReference type="OMA" id="DEFCETF"/>
<feature type="region of interest" description="Disordered" evidence="9">
    <location>
        <begin position="190"/>
        <end position="225"/>
    </location>
</feature>
<evidence type="ECO:0000313" key="10">
    <source>
        <dbReference type="Ensembl" id="ENSMODP00000046668.1"/>
    </source>
</evidence>
<dbReference type="InterPro" id="IPR038753">
    <property type="entry name" value="NFKBIL1"/>
</dbReference>
<dbReference type="Proteomes" id="UP000002280">
    <property type="component" value="Chromosome 2"/>
</dbReference>
<sequence length="434" mass="49772">MDGGKGSWGAYLIEQVTGCPCRKKEVVLLPFRPGPPKAAQCNQVLTLSGICHLLRRSFLSLQQLLDALGLTGHLFCPRASMSSSSRQRHRERRFRKYLSAGRLSKAKSLFQRHPKLNIDAGEPPPLHRACARKDAPAFQLLLHLGADPTHQDCHGNTALHAAAQQGPSAYKDFFVPLMTQYPTAMKMKNKQGETPGELLGWEMSPESSLKVEEEKEKADKEKKWRQKLQEELEDECQEMVGRFEDDEDTPEPESFSAWSERLAREHAQKQQQQQATERAQHPKCSSTSYHSWQQQEKERCLFQERARTKEKELRESRAKKAQERGHCWGDPTKIKLWGDFTKGGDRLWCFGDIPWPCLGERDPEAMAEALVAKGPPSTDRRALKRYLRTQQVKWHPDRFLQRFGGQIESREREKVMEIVTALSQALNRHAENLK</sequence>
<dbReference type="GO" id="GO:0005634">
    <property type="term" value="C:nucleus"/>
    <property type="evidence" value="ECO:0000318"/>
    <property type="project" value="GO_Central"/>
</dbReference>
<dbReference type="Bgee" id="ENSMODG00000015785">
    <property type="expression patterns" value="Expressed in testis and 19 other cell types or tissues"/>
</dbReference>
<evidence type="ECO:0000256" key="7">
    <source>
        <dbReference type="ARBA" id="ARBA00030621"/>
    </source>
</evidence>
<organism evidence="10 11">
    <name type="scientific">Monodelphis domestica</name>
    <name type="common">Gray short-tailed opossum</name>
    <dbReference type="NCBI Taxonomy" id="13616"/>
    <lineage>
        <taxon>Eukaryota</taxon>
        <taxon>Metazoa</taxon>
        <taxon>Chordata</taxon>
        <taxon>Craniata</taxon>
        <taxon>Vertebrata</taxon>
        <taxon>Euteleostomi</taxon>
        <taxon>Mammalia</taxon>
        <taxon>Metatheria</taxon>
        <taxon>Didelphimorphia</taxon>
        <taxon>Didelphidae</taxon>
        <taxon>Monodelphis</taxon>
    </lineage>
</organism>
<keyword evidence="4" id="KW-0677">Repeat</keyword>
<feature type="compositionally biased region" description="Basic and acidic residues" evidence="9">
    <location>
        <begin position="209"/>
        <end position="225"/>
    </location>
</feature>
<dbReference type="Pfam" id="PF00023">
    <property type="entry name" value="Ank"/>
    <property type="match status" value="1"/>
</dbReference>
<dbReference type="PANTHER" id="PTHR15263:SF1">
    <property type="entry name" value="NF-KAPPA-B INHIBITOR-LIKE PROTEIN 1"/>
    <property type="match status" value="1"/>
</dbReference>
<dbReference type="GO" id="GO:0005654">
    <property type="term" value="C:nucleoplasm"/>
    <property type="evidence" value="ECO:0007669"/>
    <property type="project" value="Ensembl"/>
</dbReference>
<dbReference type="InParanoid" id="A0A5F8GGF6"/>
<reference evidence="10 11" key="1">
    <citation type="journal article" date="2007" name="Nature">
        <title>Genome of the marsupial Monodelphis domestica reveals innovation in non-coding sequences.</title>
        <authorList>
            <person name="Mikkelsen T.S."/>
            <person name="Wakefield M.J."/>
            <person name="Aken B."/>
            <person name="Amemiya C.T."/>
            <person name="Chang J.L."/>
            <person name="Duke S."/>
            <person name="Garber M."/>
            <person name="Gentles A.J."/>
            <person name="Goodstadt L."/>
            <person name="Heger A."/>
            <person name="Jurka J."/>
            <person name="Kamal M."/>
            <person name="Mauceli E."/>
            <person name="Searle S.M."/>
            <person name="Sharpe T."/>
            <person name="Baker M.L."/>
            <person name="Batzer M.A."/>
            <person name="Benos P.V."/>
            <person name="Belov K."/>
            <person name="Clamp M."/>
            <person name="Cook A."/>
            <person name="Cuff J."/>
            <person name="Das R."/>
            <person name="Davidow L."/>
            <person name="Deakin J.E."/>
            <person name="Fazzari M.J."/>
            <person name="Glass J.L."/>
            <person name="Grabherr M."/>
            <person name="Greally J.M."/>
            <person name="Gu W."/>
            <person name="Hore T.A."/>
            <person name="Huttley G.A."/>
            <person name="Kleber M."/>
            <person name="Jirtle R.L."/>
            <person name="Koina E."/>
            <person name="Lee J.T."/>
            <person name="Mahony S."/>
            <person name="Marra M.A."/>
            <person name="Miller R.D."/>
            <person name="Nicholls R.D."/>
            <person name="Oda M."/>
            <person name="Papenfuss A.T."/>
            <person name="Parra Z.E."/>
            <person name="Pollock D.D."/>
            <person name="Ray D.A."/>
            <person name="Schein J.E."/>
            <person name="Speed T.P."/>
            <person name="Thompson K."/>
            <person name="VandeBerg J.L."/>
            <person name="Wade C.M."/>
            <person name="Walker J.A."/>
            <person name="Waters P.D."/>
            <person name="Webber C."/>
            <person name="Weidman J.R."/>
            <person name="Xie X."/>
            <person name="Zody M.C."/>
            <person name="Baldwin J."/>
            <person name="Abdouelleil A."/>
            <person name="Abdulkadir J."/>
            <person name="Abebe A."/>
            <person name="Abera B."/>
            <person name="Abreu J."/>
            <person name="Acer S.C."/>
            <person name="Aftuck L."/>
            <person name="Alexander A."/>
            <person name="An P."/>
            <person name="Anderson E."/>
            <person name="Anderson S."/>
            <person name="Arachi H."/>
            <person name="Azer M."/>
            <person name="Bachantsang P."/>
            <person name="Barry A."/>
            <person name="Bayul T."/>
            <person name="Berlin A."/>
            <person name="Bessette D."/>
            <person name="Bloom T."/>
            <person name="Bloom T."/>
            <person name="Boguslavskiy L."/>
            <person name="Bonnet C."/>
            <person name="Boukhgalter B."/>
            <person name="Bourzgui I."/>
            <person name="Brown A."/>
            <person name="Cahill P."/>
            <person name="Channer S."/>
            <person name="Cheshatsang Y."/>
            <person name="Chuda L."/>
            <person name="Citroen M."/>
            <person name="Collymore A."/>
            <person name="Cooke P."/>
            <person name="Costello M."/>
            <person name="D'Aco K."/>
            <person name="Daza R."/>
            <person name="De Haan G."/>
            <person name="DeGray S."/>
            <person name="DeMaso C."/>
            <person name="Dhargay N."/>
            <person name="Dooley K."/>
            <person name="Dooley E."/>
            <person name="Doricent M."/>
            <person name="Dorje P."/>
            <person name="Dorjee K."/>
            <person name="Dupes A."/>
            <person name="Elong R."/>
            <person name="Falk J."/>
            <person name="Farina A."/>
            <person name="Faro S."/>
            <person name="Ferguson D."/>
            <person name="Fisher S."/>
            <person name="Foley C.D."/>
            <person name="Franke A."/>
            <person name="Friedrich D."/>
            <person name="Gadbois L."/>
            <person name="Gearin G."/>
            <person name="Gearin C.R."/>
            <person name="Giannoukos G."/>
            <person name="Goode T."/>
            <person name="Graham J."/>
            <person name="Grandbois E."/>
            <person name="Grewal S."/>
            <person name="Gyaltsen K."/>
            <person name="Hafez N."/>
            <person name="Hagos B."/>
            <person name="Hall J."/>
            <person name="Henson C."/>
            <person name="Hollinger A."/>
            <person name="Honan T."/>
            <person name="Huard M.D."/>
            <person name="Hughes L."/>
            <person name="Hurhula B."/>
            <person name="Husby M.E."/>
            <person name="Kamat A."/>
            <person name="Kanga B."/>
            <person name="Kashin S."/>
            <person name="Khazanovich D."/>
            <person name="Kisner P."/>
            <person name="Lance K."/>
            <person name="Lara M."/>
            <person name="Lee W."/>
            <person name="Lennon N."/>
            <person name="Letendre F."/>
            <person name="LeVine R."/>
            <person name="Lipovsky A."/>
            <person name="Liu X."/>
            <person name="Liu J."/>
            <person name="Liu S."/>
            <person name="Lokyitsang T."/>
            <person name="Lokyitsang Y."/>
            <person name="Lubonja R."/>
            <person name="Lui A."/>
            <person name="MacDonald P."/>
            <person name="Magnisalis V."/>
            <person name="Maru K."/>
            <person name="Matthews C."/>
            <person name="McCusker W."/>
            <person name="McDonough S."/>
            <person name="Mehta T."/>
            <person name="Meldrim J."/>
            <person name="Meneus L."/>
            <person name="Mihai O."/>
            <person name="Mihalev A."/>
            <person name="Mihova T."/>
            <person name="Mittelman R."/>
            <person name="Mlenga V."/>
            <person name="Montmayeur A."/>
            <person name="Mulrain L."/>
            <person name="Navidi A."/>
            <person name="Naylor J."/>
            <person name="Negash T."/>
            <person name="Nguyen T."/>
            <person name="Nguyen N."/>
            <person name="Nicol R."/>
            <person name="Norbu C."/>
            <person name="Norbu N."/>
            <person name="Novod N."/>
            <person name="O'Neill B."/>
            <person name="Osman S."/>
            <person name="Markiewicz E."/>
            <person name="Oyono O.L."/>
            <person name="Patti C."/>
            <person name="Phunkhang P."/>
            <person name="Pierre F."/>
            <person name="Priest M."/>
            <person name="Raghuraman S."/>
            <person name="Rege F."/>
            <person name="Reyes R."/>
            <person name="Rise C."/>
            <person name="Rogov P."/>
            <person name="Ross K."/>
            <person name="Ryan E."/>
            <person name="Settipalli S."/>
            <person name="Shea T."/>
            <person name="Sherpa N."/>
            <person name="Shi L."/>
            <person name="Shih D."/>
            <person name="Sparrow T."/>
            <person name="Spaulding J."/>
            <person name="Stalker J."/>
            <person name="Stange-Thomann N."/>
            <person name="Stavropoulos S."/>
            <person name="Stone C."/>
            <person name="Strader C."/>
            <person name="Tesfaye S."/>
            <person name="Thomson T."/>
            <person name="Thoulutsang Y."/>
            <person name="Thoulutsang D."/>
            <person name="Topham K."/>
            <person name="Topping I."/>
            <person name="Tsamla T."/>
            <person name="Vassiliev H."/>
            <person name="Vo A."/>
            <person name="Wangchuk T."/>
            <person name="Wangdi T."/>
            <person name="Weiand M."/>
            <person name="Wilkinson J."/>
            <person name="Wilson A."/>
            <person name="Yadav S."/>
            <person name="Young G."/>
            <person name="Yu Q."/>
            <person name="Zembek L."/>
            <person name="Zhong D."/>
            <person name="Zimmer A."/>
            <person name="Zwirko Z."/>
            <person name="Jaffe D.B."/>
            <person name="Alvarez P."/>
            <person name="Brockman W."/>
            <person name="Butler J."/>
            <person name="Chin C."/>
            <person name="Gnerre S."/>
            <person name="MacCallum I."/>
            <person name="Graves J.A."/>
            <person name="Ponting C.P."/>
            <person name="Breen M."/>
            <person name="Samollow P.B."/>
            <person name="Lander E.S."/>
            <person name="Lindblad-Toh K."/>
        </authorList>
    </citation>
    <scope>NUCLEOTIDE SEQUENCE [LARGE SCALE GENOMIC DNA]</scope>
</reference>
<dbReference type="AlphaFoldDB" id="A0A5F8GGF6"/>
<evidence type="ECO:0000256" key="2">
    <source>
        <dbReference type="ARBA" id="ARBA00014259"/>
    </source>
</evidence>
<dbReference type="InterPro" id="IPR036770">
    <property type="entry name" value="Ankyrin_rpt-contain_sf"/>
</dbReference>
<dbReference type="Gene3D" id="1.25.40.20">
    <property type="entry name" value="Ankyrin repeat-containing domain"/>
    <property type="match status" value="1"/>
</dbReference>
<reference evidence="10" key="2">
    <citation type="submission" date="2025-08" db="UniProtKB">
        <authorList>
            <consortium name="Ensembl"/>
        </authorList>
    </citation>
    <scope>IDENTIFICATION</scope>
</reference>
<keyword evidence="11" id="KW-1185">Reference proteome</keyword>
<comment type="subcellular location">
    <subcellularLocation>
        <location evidence="1">Nucleus</location>
    </subcellularLocation>
</comment>
<evidence type="ECO:0000256" key="9">
    <source>
        <dbReference type="SAM" id="MobiDB-lite"/>
    </source>
</evidence>
<dbReference type="SUPFAM" id="SSF48403">
    <property type="entry name" value="Ankyrin repeat"/>
    <property type="match status" value="1"/>
</dbReference>
<dbReference type="GeneTree" id="ENSGT00390000013929"/>
<keyword evidence="3" id="KW-0597">Phosphoprotein</keyword>
<feature type="region of interest" description="Disordered" evidence="9">
    <location>
        <begin position="242"/>
        <end position="290"/>
    </location>
</feature>